<evidence type="ECO:0000313" key="2">
    <source>
        <dbReference type="Proteomes" id="UP001304895"/>
    </source>
</evidence>
<dbReference type="AlphaFoldDB" id="A0AAN6UGC2"/>
<protein>
    <submittedName>
        <fullName evidence="1">Uncharacterized protein</fullName>
    </submittedName>
</protein>
<name>A0AAN6UGC2_9PEZI</name>
<dbReference type="EMBL" id="MU853418">
    <property type="protein sequence ID" value="KAK4132259.1"/>
    <property type="molecule type" value="Genomic_DNA"/>
</dbReference>
<proteinExistence type="predicted"/>
<reference evidence="1" key="1">
    <citation type="journal article" date="2023" name="Mol. Phylogenet. Evol.">
        <title>Genome-scale phylogeny and comparative genomics of the fungal order Sordariales.</title>
        <authorList>
            <person name="Hensen N."/>
            <person name="Bonometti L."/>
            <person name="Westerberg I."/>
            <person name="Brannstrom I.O."/>
            <person name="Guillou S."/>
            <person name="Cros-Aarteil S."/>
            <person name="Calhoun S."/>
            <person name="Haridas S."/>
            <person name="Kuo A."/>
            <person name="Mondo S."/>
            <person name="Pangilinan J."/>
            <person name="Riley R."/>
            <person name="LaButti K."/>
            <person name="Andreopoulos B."/>
            <person name="Lipzen A."/>
            <person name="Chen C."/>
            <person name="Yan M."/>
            <person name="Daum C."/>
            <person name="Ng V."/>
            <person name="Clum A."/>
            <person name="Steindorff A."/>
            <person name="Ohm R.A."/>
            <person name="Martin F."/>
            <person name="Silar P."/>
            <person name="Natvig D.O."/>
            <person name="Lalanne C."/>
            <person name="Gautier V."/>
            <person name="Ament-Velasquez S.L."/>
            <person name="Kruys A."/>
            <person name="Hutchinson M.I."/>
            <person name="Powell A.J."/>
            <person name="Barry K."/>
            <person name="Miller A.N."/>
            <person name="Grigoriev I.V."/>
            <person name="Debuchy R."/>
            <person name="Gladieux P."/>
            <person name="Hiltunen Thoren M."/>
            <person name="Johannesson H."/>
        </authorList>
    </citation>
    <scope>NUCLEOTIDE SEQUENCE</scope>
    <source>
        <strain evidence="1">CBS 123565</strain>
    </source>
</reference>
<gene>
    <name evidence="1" type="ORF">BT67DRAFT_443850</name>
</gene>
<organism evidence="1 2">
    <name type="scientific">Trichocladium antarcticum</name>
    <dbReference type="NCBI Taxonomy" id="1450529"/>
    <lineage>
        <taxon>Eukaryota</taxon>
        <taxon>Fungi</taxon>
        <taxon>Dikarya</taxon>
        <taxon>Ascomycota</taxon>
        <taxon>Pezizomycotina</taxon>
        <taxon>Sordariomycetes</taxon>
        <taxon>Sordariomycetidae</taxon>
        <taxon>Sordariales</taxon>
        <taxon>Chaetomiaceae</taxon>
        <taxon>Trichocladium</taxon>
    </lineage>
</organism>
<sequence length="386" mass="42714">MASHVALSREIKTHILTRHLTEPPACALALLCPEWDLCCRDRANHALDAITRNTRVDVYTLPNPLRLADDRPVPGPHPPPPAAMVGGRVTTVFDHGRRGPADCVLVPVMRDPRAELCGLPEGLGRELAREWAGSSVFVASQRGGTVGPRWVGMAREEAQAAVLLREEAAARVLPFADDDCCLGRVFGVDGVEKEALPRVGGEDAGPRYLFQRLAHLVVNTVPEVASAEVCEVGMLPSAWGPVVLWNLEILGERLEYERRANLFLRWDAMERLETLSLDLRGFNYPVMRYLREEDVVDIARSLWGMNLAVLVVAGLRSWLQYPGFEALETGEVETGTWAPEKGAWVDENRAGTVNWWQLFARAVRPGGKLVFVDKQDGDGLRPQRLA</sequence>
<keyword evidence="2" id="KW-1185">Reference proteome</keyword>
<reference evidence="1" key="2">
    <citation type="submission" date="2023-05" db="EMBL/GenBank/DDBJ databases">
        <authorList>
            <consortium name="Lawrence Berkeley National Laboratory"/>
            <person name="Steindorff A."/>
            <person name="Hensen N."/>
            <person name="Bonometti L."/>
            <person name="Westerberg I."/>
            <person name="Brannstrom I.O."/>
            <person name="Guillou S."/>
            <person name="Cros-Aarteil S."/>
            <person name="Calhoun S."/>
            <person name="Haridas S."/>
            <person name="Kuo A."/>
            <person name="Mondo S."/>
            <person name="Pangilinan J."/>
            <person name="Riley R."/>
            <person name="Labutti K."/>
            <person name="Andreopoulos B."/>
            <person name="Lipzen A."/>
            <person name="Chen C."/>
            <person name="Yanf M."/>
            <person name="Daum C."/>
            <person name="Ng V."/>
            <person name="Clum A."/>
            <person name="Ohm R."/>
            <person name="Martin F."/>
            <person name="Silar P."/>
            <person name="Natvig D."/>
            <person name="Lalanne C."/>
            <person name="Gautier V."/>
            <person name="Ament-Velasquez S.L."/>
            <person name="Kruys A."/>
            <person name="Hutchinson M.I."/>
            <person name="Powell A.J."/>
            <person name="Barry K."/>
            <person name="Miller A.N."/>
            <person name="Grigoriev I.V."/>
            <person name="Debuchy R."/>
            <person name="Gladieux P."/>
            <person name="Thoren M.H."/>
            <person name="Johannesson H."/>
        </authorList>
    </citation>
    <scope>NUCLEOTIDE SEQUENCE</scope>
    <source>
        <strain evidence="1">CBS 123565</strain>
    </source>
</reference>
<dbReference type="Proteomes" id="UP001304895">
    <property type="component" value="Unassembled WGS sequence"/>
</dbReference>
<accession>A0AAN6UGC2</accession>
<comment type="caution">
    <text evidence="1">The sequence shown here is derived from an EMBL/GenBank/DDBJ whole genome shotgun (WGS) entry which is preliminary data.</text>
</comment>
<evidence type="ECO:0000313" key="1">
    <source>
        <dbReference type="EMBL" id="KAK4132259.1"/>
    </source>
</evidence>